<dbReference type="GeneID" id="100370067"/>
<dbReference type="SMART" id="SM00175">
    <property type="entry name" value="RAB"/>
    <property type="match status" value="1"/>
</dbReference>
<organism evidence="1 2">
    <name type="scientific">Saccoglossus kowalevskii</name>
    <name type="common">Acorn worm</name>
    <dbReference type="NCBI Taxonomy" id="10224"/>
    <lineage>
        <taxon>Eukaryota</taxon>
        <taxon>Metazoa</taxon>
        <taxon>Hemichordata</taxon>
        <taxon>Enteropneusta</taxon>
        <taxon>Harrimaniidae</taxon>
        <taxon>Saccoglossus</taxon>
    </lineage>
</organism>
<reference evidence="2" key="1">
    <citation type="submission" date="2025-08" db="UniProtKB">
        <authorList>
            <consortium name="RefSeq"/>
        </authorList>
    </citation>
    <scope>IDENTIFICATION</scope>
    <source>
        <tissue evidence="2">Testes</tissue>
    </source>
</reference>
<dbReference type="SMART" id="SM00174">
    <property type="entry name" value="RHO"/>
    <property type="match status" value="1"/>
</dbReference>
<protein>
    <submittedName>
        <fullName evidence="2">Ras-like protein family member 10B-like</fullName>
    </submittedName>
</protein>
<name>A0ABM0GRV7_SACKO</name>
<evidence type="ECO:0000313" key="2">
    <source>
        <dbReference type="RefSeq" id="XP_002735972.1"/>
    </source>
</evidence>
<dbReference type="InterPro" id="IPR027417">
    <property type="entry name" value="P-loop_NTPase"/>
</dbReference>
<dbReference type="SUPFAM" id="SSF52540">
    <property type="entry name" value="P-loop containing nucleoside triphosphate hydrolases"/>
    <property type="match status" value="1"/>
</dbReference>
<dbReference type="InterPro" id="IPR052661">
    <property type="entry name" value="Ras-like_GTPase_Reg"/>
</dbReference>
<proteinExistence type="predicted"/>
<sequence>MQTIDIAILGAPAVGKTAIIQQYKDCTFPEQHFPTKVTSTYTPVVLAHQHLYELNIIDTPPLQYFQMKSYYDWVDFQSYSDEVKDAAAFILIFDVSNVDSFQYVKDLREQILDYRASGVGEIPMVVAGNKSDLGKCSGLFKRDMAHIIKKNWKSGYVECSAKYNWHIVALFSEVMKLICEYRDKPSTARLRGGLRRNSCIIM</sequence>
<gene>
    <name evidence="2" type="primary">LOC100370067</name>
</gene>
<dbReference type="PANTHER" id="PTHR46350:SF2">
    <property type="entry name" value="RAS LIKE FAMILY 10 MEMBER B"/>
    <property type="match status" value="1"/>
</dbReference>
<dbReference type="NCBIfam" id="TIGR00231">
    <property type="entry name" value="small_GTP"/>
    <property type="match status" value="1"/>
</dbReference>
<dbReference type="Proteomes" id="UP000694865">
    <property type="component" value="Unplaced"/>
</dbReference>
<evidence type="ECO:0000313" key="1">
    <source>
        <dbReference type="Proteomes" id="UP000694865"/>
    </source>
</evidence>
<dbReference type="Pfam" id="PF00071">
    <property type="entry name" value="Ras"/>
    <property type="match status" value="1"/>
</dbReference>
<dbReference type="PANTHER" id="PTHR46350">
    <property type="entry name" value="RAS LIKE FAMILY 10 MEMBER B-RELATED"/>
    <property type="match status" value="1"/>
</dbReference>
<dbReference type="RefSeq" id="XP_002735972.1">
    <property type="nucleotide sequence ID" value="XM_002735926.1"/>
</dbReference>
<dbReference type="PRINTS" id="PR00449">
    <property type="entry name" value="RASTRNSFRMNG"/>
</dbReference>
<dbReference type="SMART" id="SM00173">
    <property type="entry name" value="RAS"/>
    <property type="match status" value="1"/>
</dbReference>
<dbReference type="InterPro" id="IPR001806">
    <property type="entry name" value="Small_GTPase"/>
</dbReference>
<dbReference type="InterPro" id="IPR005225">
    <property type="entry name" value="Small_GTP-bd"/>
</dbReference>
<dbReference type="PROSITE" id="PS51419">
    <property type="entry name" value="RAB"/>
    <property type="match status" value="1"/>
</dbReference>
<keyword evidence="1" id="KW-1185">Reference proteome</keyword>
<accession>A0ABM0GRV7</accession>
<dbReference type="Gene3D" id="3.40.50.300">
    <property type="entry name" value="P-loop containing nucleotide triphosphate hydrolases"/>
    <property type="match status" value="1"/>
</dbReference>
<dbReference type="PROSITE" id="PS51421">
    <property type="entry name" value="RAS"/>
    <property type="match status" value="1"/>
</dbReference>